<proteinExistence type="predicted"/>
<name>A0A5A7UWK0_CUCMM</name>
<protein>
    <submittedName>
        <fullName evidence="2">Centromere-associated protein E</fullName>
    </submittedName>
</protein>
<evidence type="ECO:0000313" key="3">
    <source>
        <dbReference type="Proteomes" id="UP000321393"/>
    </source>
</evidence>
<feature type="transmembrane region" description="Helical" evidence="1">
    <location>
        <begin position="98"/>
        <end position="123"/>
    </location>
</feature>
<organism evidence="2 3">
    <name type="scientific">Cucumis melo var. makuwa</name>
    <name type="common">Oriental melon</name>
    <dbReference type="NCBI Taxonomy" id="1194695"/>
    <lineage>
        <taxon>Eukaryota</taxon>
        <taxon>Viridiplantae</taxon>
        <taxon>Streptophyta</taxon>
        <taxon>Embryophyta</taxon>
        <taxon>Tracheophyta</taxon>
        <taxon>Spermatophyta</taxon>
        <taxon>Magnoliopsida</taxon>
        <taxon>eudicotyledons</taxon>
        <taxon>Gunneridae</taxon>
        <taxon>Pentapetalae</taxon>
        <taxon>rosids</taxon>
        <taxon>fabids</taxon>
        <taxon>Cucurbitales</taxon>
        <taxon>Cucurbitaceae</taxon>
        <taxon>Benincaseae</taxon>
        <taxon>Cucumis</taxon>
    </lineage>
</organism>
<evidence type="ECO:0000313" key="2">
    <source>
        <dbReference type="EMBL" id="KAA0059548.1"/>
    </source>
</evidence>
<keyword evidence="1" id="KW-0812">Transmembrane</keyword>
<comment type="caution">
    <text evidence="2">The sequence shown here is derived from an EMBL/GenBank/DDBJ whole genome shotgun (WGS) entry which is preliminary data.</text>
</comment>
<dbReference type="OrthoDB" id="1720657at2759"/>
<reference evidence="2 3" key="1">
    <citation type="submission" date="2019-08" db="EMBL/GenBank/DDBJ databases">
        <title>Draft genome sequences of two oriental melons (Cucumis melo L. var makuwa).</title>
        <authorList>
            <person name="Kwon S.-Y."/>
        </authorList>
    </citation>
    <scope>NUCLEOTIDE SEQUENCE [LARGE SCALE GENOMIC DNA]</scope>
    <source>
        <strain evidence="3">cv. SW 3</strain>
        <tissue evidence="2">Leaf</tissue>
    </source>
</reference>
<sequence length="133" mass="15217">MLRLWRLRRVSSLFARIYVAGLREEIVASSEQVLDLMEFGESFDLGISISLGMLCHTVIHFVNLQFAKMDGSRSLKFTFCSRFSTLVCHDIASRTLTLLSWVGAVISSWCNFITVLYVGHFLLEEDDKFLDKV</sequence>
<dbReference type="EMBL" id="SSTE01006258">
    <property type="protein sequence ID" value="KAA0059548.1"/>
    <property type="molecule type" value="Genomic_DNA"/>
</dbReference>
<dbReference type="Proteomes" id="UP000321393">
    <property type="component" value="Unassembled WGS sequence"/>
</dbReference>
<keyword evidence="1" id="KW-1133">Transmembrane helix</keyword>
<dbReference type="AlphaFoldDB" id="A0A5A7UWK0"/>
<evidence type="ECO:0000256" key="1">
    <source>
        <dbReference type="SAM" id="Phobius"/>
    </source>
</evidence>
<gene>
    <name evidence="2" type="ORF">E6C27_scaffold518G00640</name>
</gene>
<keyword evidence="1" id="KW-0472">Membrane</keyword>
<accession>A0A5A7UWK0</accession>